<proteinExistence type="predicted"/>
<organism evidence="1 2">
    <name type="scientific">Funneliformis mosseae</name>
    <name type="common">Endomycorrhizal fungus</name>
    <name type="synonym">Glomus mosseae</name>
    <dbReference type="NCBI Taxonomy" id="27381"/>
    <lineage>
        <taxon>Eukaryota</taxon>
        <taxon>Fungi</taxon>
        <taxon>Fungi incertae sedis</taxon>
        <taxon>Mucoromycota</taxon>
        <taxon>Glomeromycotina</taxon>
        <taxon>Glomeromycetes</taxon>
        <taxon>Glomerales</taxon>
        <taxon>Glomeraceae</taxon>
        <taxon>Funneliformis</taxon>
    </lineage>
</organism>
<sequence length="61" mass="6894">MSDIIPNGRFSEKFDITLPEVFGKTSIRENGLRTSVIYGLRKTEDEVKLVSSDQDESSEVE</sequence>
<protein>
    <submittedName>
        <fullName evidence="1">11992_t:CDS:1</fullName>
    </submittedName>
</protein>
<name>A0A9N9HAP5_FUNMO</name>
<gene>
    <name evidence="1" type="ORF">FMOSSE_LOCUS12171</name>
</gene>
<evidence type="ECO:0000313" key="2">
    <source>
        <dbReference type="Proteomes" id="UP000789375"/>
    </source>
</evidence>
<comment type="caution">
    <text evidence="1">The sequence shown here is derived from an EMBL/GenBank/DDBJ whole genome shotgun (WGS) entry which is preliminary data.</text>
</comment>
<keyword evidence="2" id="KW-1185">Reference proteome</keyword>
<dbReference type="AlphaFoldDB" id="A0A9N9HAP5"/>
<dbReference type="EMBL" id="CAJVPP010005500">
    <property type="protein sequence ID" value="CAG8665997.1"/>
    <property type="molecule type" value="Genomic_DNA"/>
</dbReference>
<evidence type="ECO:0000313" key="1">
    <source>
        <dbReference type="EMBL" id="CAG8665997.1"/>
    </source>
</evidence>
<dbReference type="Proteomes" id="UP000789375">
    <property type="component" value="Unassembled WGS sequence"/>
</dbReference>
<accession>A0A9N9HAP5</accession>
<reference evidence="1" key="1">
    <citation type="submission" date="2021-06" db="EMBL/GenBank/DDBJ databases">
        <authorList>
            <person name="Kallberg Y."/>
            <person name="Tangrot J."/>
            <person name="Rosling A."/>
        </authorList>
    </citation>
    <scope>NUCLEOTIDE SEQUENCE</scope>
    <source>
        <strain evidence="1">87-6 pot B 2015</strain>
    </source>
</reference>